<evidence type="ECO:0000313" key="5">
    <source>
        <dbReference type="EMBL" id="KAG7660433.1"/>
    </source>
</evidence>
<reference evidence="5 6" key="1">
    <citation type="journal article" date="2021" name="DNA Res.">
        <title>Genome analysis of Candida subhashii reveals its hybrid nature and dual mitochondrial genome conformations.</title>
        <authorList>
            <person name="Mixao V."/>
            <person name="Hegedusova E."/>
            <person name="Saus E."/>
            <person name="Pryszcz L.P."/>
            <person name="Cillingova A."/>
            <person name="Nosek J."/>
            <person name="Gabaldon T."/>
        </authorList>
    </citation>
    <scope>NUCLEOTIDE SEQUENCE [LARGE SCALE GENOMIC DNA]</scope>
    <source>
        <strain evidence="5 6">CBS 10753</strain>
    </source>
</reference>
<proteinExistence type="inferred from homology"/>
<evidence type="ECO:0000256" key="1">
    <source>
        <dbReference type="PROSITE-ProRule" id="PRU00285"/>
    </source>
</evidence>
<sequence length="181" mass="21017">MLRYTAGRSLPTLIRSSYPTLRSSSRVLVQPIRSYLTWYTPPSRLFPLLPREFDYDWNMKDDYFTTKEEKDKYLVTIKDKNLNDKQVKIDFNKSENSLLISINQNLNTKDESKGSESTFQSKFNSKYVFDKSVKVDEIVAEHVNDNVIITIPKVEPTPEEVEKDDIVNISLNKKGPTEPSE</sequence>
<organism evidence="5 6">
    <name type="scientific">[Candida] subhashii</name>
    <dbReference type="NCBI Taxonomy" id="561895"/>
    <lineage>
        <taxon>Eukaryota</taxon>
        <taxon>Fungi</taxon>
        <taxon>Dikarya</taxon>
        <taxon>Ascomycota</taxon>
        <taxon>Saccharomycotina</taxon>
        <taxon>Pichiomycetes</taxon>
        <taxon>Debaryomycetaceae</taxon>
        <taxon>Spathaspora</taxon>
    </lineage>
</organism>
<evidence type="ECO:0000256" key="3">
    <source>
        <dbReference type="SAM" id="MobiDB-lite"/>
    </source>
</evidence>
<dbReference type="RefSeq" id="XP_049260667.1">
    <property type="nucleotide sequence ID" value="XM_049410191.1"/>
</dbReference>
<dbReference type="GeneID" id="73472858"/>
<name>A0A8J5QCU6_9ASCO</name>
<evidence type="ECO:0000313" key="6">
    <source>
        <dbReference type="Proteomes" id="UP000694255"/>
    </source>
</evidence>
<dbReference type="Proteomes" id="UP000694255">
    <property type="component" value="Unassembled WGS sequence"/>
</dbReference>
<comment type="caution">
    <text evidence="5">The sequence shown here is derived from an EMBL/GenBank/DDBJ whole genome shotgun (WGS) entry which is preliminary data.</text>
</comment>
<dbReference type="EMBL" id="JAGSYN010000305">
    <property type="protein sequence ID" value="KAG7660433.1"/>
    <property type="molecule type" value="Genomic_DNA"/>
</dbReference>
<dbReference type="AlphaFoldDB" id="A0A8J5QCU6"/>
<keyword evidence="6" id="KW-1185">Reference proteome</keyword>
<feature type="region of interest" description="Disordered" evidence="3">
    <location>
        <begin position="159"/>
        <end position="181"/>
    </location>
</feature>
<protein>
    <recommendedName>
        <fullName evidence="4">SHSP domain-containing protein</fullName>
    </recommendedName>
</protein>
<evidence type="ECO:0000259" key="4">
    <source>
        <dbReference type="PROSITE" id="PS01031"/>
    </source>
</evidence>
<dbReference type="Pfam" id="PF00011">
    <property type="entry name" value="HSP20"/>
    <property type="match status" value="1"/>
</dbReference>
<dbReference type="CDD" id="cd00298">
    <property type="entry name" value="ACD_sHsps_p23-like"/>
    <property type="match status" value="1"/>
</dbReference>
<dbReference type="InterPro" id="IPR002068">
    <property type="entry name" value="A-crystallin/Hsp20_dom"/>
</dbReference>
<dbReference type="PROSITE" id="PS01031">
    <property type="entry name" value="SHSP"/>
    <property type="match status" value="1"/>
</dbReference>
<feature type="domain" description="SHSP" evidence="4">
    <location>
        <begin position="54"/>
        <end position="172"/>
    </location>
</feature>
<evidence type="ECO:0000256" key="2">
    <source>
        <dbReference type="RuleBase" id="RU003616"/>
    </source>
</evidence>
<dbReference type="OrthoDB" id="1431247at2759"/>
<accession>A0A8J5QCU6</accession>
<gene>
    <name evidence="5" type="ORF">J8A68_006059</name>
</gene>
<comment type="similarity">
    <text evidence="1 2">Belongs to the small heat shock protein (HSP20) family.</text>
</comment>